<proteinExistence type="predicted"/>
<sequence length="373" mass="41589">MSKPRSTNIDIKYNGKNITSKISPLVDNFSYTDVASGESDSITIELCNIDKRWMGAWLPSKGDKIVAKILMQNWKEKEKNNNFVCGDFVLDEYSFSGRPLTATLSAVSLPQDEAFNATKRTKTWEKVTLFEIAKSIVTKANLKIEYDADKIPIALCEQNNQTDCNFLYELCKDYGLAMKVYGNKICIFDEEKYEEKKAVATIDESEVSSDWSYTTTLAGTYTGAKVSYSNPGNSKDIIVNIGSGKRIYECNISADNYADAERKGTALVNHENKSMTTMSLSIMANSNIVASSTVNLTGFEKLNGKYYVDKVRHNISSSGYIMSLSLRLVTTRIKSNAAKVVKKAIDSNKSSASSKTVRVIGNDTIRHIREEMY</sequence>
<organism evidence="1">
    <name type="scientific">Caudovirales sp. ctCiv1</name>
    <dbReference type="NCBI Taxonomy" id="2826769"/>
    <lineage>
        <taxon>Viruses</taxon>
        <taxon>Duplodnaviria</taxon>
        <taxon>Heunggongvirae</taxon>
        <taxon>Uroviricota</taxon>
        <taxon>Caudoviricetes</taxon>
    </lineage>
</organism>
<dbReference type="EMBL" id="BK014846">
    <property type="protein sequence ID" value="DAD78540.1"/>
    <property type="molecule type" value="Genomic_DNA"/>
</dbReference>
<reference evidence="1" key="1">
    <citation type="journal article" date="2021" name="Proc. Natl. Acad. Sci. U.S.A.">
        <title>A Catalog of Tens of Thousands of Viruses from Human Metagenomes Reveals Hidden Associations with Chronic Diseases.</title>
        <authorList>
            <person name="Tisza M.J."/>
            <person name="Buck C.B."/>
        </authorList>
    </citation>
    <scope>NUCLEOTIDE SEQUENCE</scope>
    <source>
        <strain evidence="1">CtCiv1</strain>
    </source>
</reference>
<accession>A0A8S5M8K0</accession>
<evidence type="ECO:0000313" key="1">
    <source>
        <dbReference type="EMBL" id="DAD78540.1"/>
    </source>
</evidence>
<protein>
    <submittedName>
        <fullName evidence="1">Tail protein</fullName>
    </submittedName>
</protein>
<name>A0A8S5M8K0_9CAUD</name>
<dbReference type="SUPFAM" id="SSF69279">
    <property type="entry name" value="Phage tail proteins"/>
    <property type="match status" value="1"/>
</dbReference>